<feature type="transmembrane region" description="Helical" evidence="6">
    <location>
        <begin position="294"/>
        <end position="311"/>
    </location>
</feature>
<dbReference type="PANTHER" id="PTHR43220">
    <property type="match status" value="1"/>
</dbReference>
<name>A0A834M9D0_RHYFE</name>
<gene>
    <name evidence="8" type="ORF">GWI33_015779</name>
</gene>
<evidence type="ECO:0000256" key="6">
    <source>
        <dbReference type="SAM" id="Phobius"/>
    </source>
</evidence>
<evidence type="ECO:0000313" key="9">
    <source>
        <dbReference type="Proteomes" id="UP000625711"/>
    </source>
</evidence>
<protein>
    <recommendedName>
        <fullName evidence="7">VTT domain-containing protein</fullName>
    </recommendedName>
</protein>
<reference evidence="8" key="1">
    <citation type="submission" date="2020-08" db="EMBL/GenBank/DDBJ databases">
        <title>Genome sequencing and assembly of the red palm weevil Rhynchophorus ferrugineus.</title>
        <authorList>
            <person name="Dias G.B."/>
            <person name="Bergman C.M."/>
            <person name="Manee M."/>
        </authorList>
    </citation>
    <scope>NUCLEOTIDE SEQUENCE</scope>
    <source>
        <strain evidence="8">AA-2017</strain>
        <tissue evidence="8">Whole larva</tissue>
    </source>
</reference>
<accession>A0A834M9D0</accession>
<evidence type="ECO:0000256" key="5">
    <source>
        <dbReference type="ARBA" id="ARBA00025797"/>
    </source>
</evidence>
<dbReference type="GO" id="GO:0000045">
    <property type="term" value="P:autophagosome assembly"/>
    <property type="evidence" value="ECO:0007669"/>
    <property type="project" value="TreeGrafter"/>
</dbReference>
<dbReference type="PANTHER" id="PTHR43220:SF18">
    <property type="entry name" value="TRANSMEMBRANE PROTEIN 41B"/>
    <property type="match status" value="1"/>
</dbReference>
<dbReference type="EMBL" id="JAACXV010013975">
    <property type="protein sequence ID" value="KAF7271335.1"/>
    <property type="molecule type" value="Genomic_DNA"/>
</dbReference>
<keyword evidence="2 6" id="KW-0812">Transmembrane</keyword>
<evidence type="ECO:0000259" key="7">
    <source>
        <dbReference type="Pfam" id="PF09335"/>
    </source>
</evidence>
<feature type="transmembrane region" description="Helical" evidence="6">
    <location>
        <begin position="174"/>
        <end position="199"/>
    </location>
</feature>
<comment type="caution">
    <text evidence="8">The sequence shown here is derived from an EMBL/GenBank/DDBJ whole genome shotgun (WGS) entry which is preliminary data.</text>
</comment>
<sequence length="315" mass="35732">MNTPQAEGEFSLQSPQITSSSELYSHPFTSKYTIRGRTSIRRSDRRVNIIVYNVTPEYPTAPNPNLNNTRAQITDNVSTKYATLSVILIFLVSLSALYVVYQTFPEVTNDERQHMKIPWNIEDAKQLGIVLNRYKGDHYYHVMAGVFLTYIFLQTFAIPGSLFLSILSGYLFPFYVALILVCTCSMVGATLCFLLSQLLGRKLVLKYFPEKANQWKLQVDKHKDDMLNYIIFLRITPVLPNWFINLTAPVLGVPLMPFAIGTFIGVAPPSFFAIQGGQTLQTMTVENSAFNMNSLMWLLAFAVISIIPIFLRNRV</sequence>
<comment type="subcellular location">
    <subcellularLocation>
        <location evidence="1">Membrane</location>
        <topology evidence="1">Multi-pass membrane protein</topology>
    </subcellularLocation>
</comment>
<dbReference type="InterPro" id="IPR032816">
    <property type="entry name" value="VTT_dom"/>
</dbReference>
<dbReference type="Proteomes" id="UP000625711">
    <property type="component" value="Unassembled WGS sequence"/>
</dbReference>
<dbReference type="GO" id="GO:0005789">
    <property type="term" value="C:endoplasmic reticulum membrane"/>
    <property type="evidence" value="ECO:0007669"/>
    <property type="project" value="TreeGrafter"/>
</dbReference>
<comment type="similarity">
    <text evidence="5">Belongs to the TMEM41 family.</text>
</comment>
<dbReference type="InterPro" id="IPR045014">
    <property type="entry name" value="TM41A/B"/>
</dbReference>
<keyword evidence="9" id="KW-1185">Reference proteome</keyword>
<keyword evidence="3 6" id="KW-1133">Transmembrane helix</keyword>
<evidence type="ECO:0000256" key="1">
    <source>
        <dbReference type="ARBA" id="ARBA00004141"/>
    </source>
</evidence>
<proteinExistence type="inferred from homology"/>
<evidence type="ECO:0000256" key="2">
    <source>
        <dbReference type="ARBA" id="ARBA00022692"/>
    </source>
</evidence>
<dbReference type="OrthoDB" id="3364966at2759"/>
<feature type="transmembrane region" description="Helical" evidence="6">
    <location>
        <begin position="81"/>
        <end position="101"/>
    </location>
</feature>
<organism evidence="8 9">
    <name type="scientific">Rhynchophorus ferrugineus</name>
    <name type="common">Red palm weevil</name>
    <name type="synonym">Curculio ferrugineus</name>
    <dbReference type="NCBI Taxonomy" id="354439"/>
    <lineage>
        <taxon>Eukaryota</taxon>
        <taxon>Metazoa</taxon>
        <taxon>Ecdysozoa</taxon>
        <taxon>Arthropoda</taxon>
        <taxon>Hexapoda</taxon>
        <taxon>Insecta</taxon>
        <taxon>Pterygota</taxon>
        <taxon>Neoptera</taxon>
        <taxon>Endopterygota</taxon>
        <taxon>Coleoptera</taxon>
        <taxon>Polyphaga</taxon>
        <taxon>Cucujiformia</taxon>
        <taxon>Curculionidae</taxon>
        <taxon>Dryophthorinae</taxon>
        <taxon>Rhynchophorus</taxon>
    </lineage>
</organism>
<keyword evidence="4 6" id="KW-0472">Membrane</keyword>
<feature type="domain" description="VTT" evidence="7">
    <location>
        <begin position="158"/>
        <end position="277"/>
    </location>
</feature>
<evidence type="ECO:0000256" key="3">
    <source>
        <dbReference type="ARBA" id="ARBA00022989"/>
    </source>
</evidence>
<feature type="transmembrane region" description="Helical" evidence="6">
    <location>
        <begin position="251"/>
        <end position="274"/>
    </location>
</feature>
<dbReference type="AlphaFoldDB" id="A0A834M9D0"/>
<feature type="transmembrane region" description="Helical" evidence="6">
    <location>
        <begin position="139"/>
        <end position="167"/>
    </location>
</feature>
<evidence type="ECO:0000313" key="8">
    <source>
        <dbReference type="EMBL" id="KAF7271335.1"/>
    </source>
</evidence>
<evidence type="ECO:0000256" key="4">
    <source>
        <dbReference type="ARBA" id="ARBA00023136"/>
    </source>
</evidence>
<dbReference type="Pfam" id="PF09335">
    <property type="entry name" value="VTT_dom"/>
    <property type="match status" value="1"/>
</dbReference>